<keyword evidence="2" id="KW-1185">Reference proteome</keyword>
<reference evidence="3" key="1">
    <citation type="submission" date="2017-02" db="UniProtKB">
        <authorList>
            <consortium name="WormBaseParasite"/>
        </authorList>
    </citation>
    <scope>IDENTIFICATION</scope>
</reference>
<accession>A0A0N4YLN4</accession>
<evidence type="ECO:0000313" key="2">
    <source>
        <dbReference type="Proteomes" id="UP000271162"/>
    </source>
</evidence>
<protein>
    <submittedName>
        <fullName evidence="3">Skp1_POZ domain-containing protein</fullName>
    </submittedName>
</protein>
<name>A0A0N4YLN4_NIPBR</name>
<gene>
    <name evidence="1" type="ORF">NBR_LOCUS18032</name>
</gene>
<sequence length="39" mass="4217">MSTDVVELKCADGTTLMTTKDTLARVPYSKLSTDHSATK</sequence>
<proteinExistence type="predicted"/>
<dbReference type="WBParaSite" id="NBR_0001803101-mRNA-1">
    <property type="protein sequence ID" value="NBR_0001803101-mRNA-1"/>
    <property type="gene ID" value="NBR_0001803101"/>
</dbReference>
<evidence type="ECO:0000313" key="3">
    <source>
        <dbReference type="WBParaSite" id="NBR_0001803101-mRNA-1"/>
    </source>
</evidence>
<dbReference type="AlphaFoldDB" id="A0A0N4YLN4"/>
<organism evidence="3">
    <name type="scientific">Nippostrongylus brasiliensis</name>
    <name type="common">Rat hookworm</name>
    <dbReference type="NCBI Taxonomy" id="27835"/>
    <lineage>
        <taxon>Eukaryota</taxon>
        <taxon>Metazoa</taxon>
        <taxon>Ecdysozoa</taxon>
        <taxon>Nematoda</taxon>
        <taxon>Chromadorea</taxon>
        <taxon>Rhabditida</taxon>
        <taxon>Rhabditina</taxon>
        <taxon>Rhabditomorpha</taxon>
        <taxon>Strongyloidea</taxon>
        <taxon>Heligmosomidae</taxon>
        <taxon>Nippostrongylus</taxon>
    </lineage>
</organism>
<reference evidence="1 2" key="2">
    <citation type="submission" date="2018-11" db="EMBL/GenBank/DDBJ databases">
        <authorList>
            <consortium name="Pathogen Informatics"/>
        </authorList>
    </citation>
    <scope>NUCLEOTIDE SEQUENCE [LARGE SCALE GENOMIC DNA]</scope>
</reference>
<dbReference type="EMBL" id="UYSL01023137">
    <property type="protein sequence ID" value="VDL81753.1"/>
    <property type="molecule type" value="Genomic_DNA"/>
</dbReference>
<evidence type="ECO:0000313" key="1">
    <source>
        <dbReference type="EMBL" id="VDL81753.1"/>
    </source>
</evidence>
<dbReference type="Proteomes" id="UP000271162">
    <property type="component" value="Unassembled WGS sequence"/>
</dbReference>